<protein>
    <submittedName>
        <fullName evidence="1">Uncharacterized protein</fullName>
    </submittedName>
</protein>
<sequence length="114" mass="12156">MASLGSLISALFNSIKHGTGKETAAIEKEIRKFQQRLQIRTVTAPSYRMIAGKVYGSTMKNASMIAVQTQSNLEEDGDLNNLSSGLRGGLAEGVSNKVKSLKGEFDTYNSAGLG</sequence>
<gene>
    <name evidence="1" type="ORF">BUW47_11425</name>
</gene>
<dbReference type="EMBL" id="CP019033">
    <property type="protein sequence ID" value="APU47028.1"/>
    <property type="molecule type" value="Genomic_DNA"/>
</dbReference>
<name>A0A1L7GYK0_LIMFE</name>
<dbReference type="RefSeq" id="WP_075667801.1">
    <property type="nucleotide sequence ID" value="NZ_CP019033.1"/>
</dbReference>
<proteinExistence type="predicted"/>
<dbReference type="OrthoDB" id="9889147at2"/>
<evidence type="ECO:0000313" key="1">
    <source>
        <dbReference type="EMBL" id="APU47028.1"/>
    </source>
</evidence>
<accession>A0A1L7GYK0</accession>
<keyword evidence="1" id="KW-0614">Plasmid</keyword>
<evidence type="ECO:0000313" key="2">
    <source>
        <dbReference type="Proteomes" id="UP000185427"/>
    </source>
</evidence>
<reference evidence="1 2" key="1">
    <citation type="submission" date="2016-12" db="EMBL/GenBank/DDBJ databases">
        <title>Complete Genome Sequence of Lactobacillus fermentum Strain SNUV175, a Probiotic for Treatment of Bacterial Vaginosis.</title>
        <authorList>
            <person name="Lee S."/>
            <person name="You H.J."/>
            <person name="Kwon B."/>
            <person name="Ko G."/>
        </authorList>
    </citation>
    <scope>NUCLEOTIDE SEQUENCE [LARGE SCALE GENOMIC DNA]</scope>
    <source>
        <strain evidence="1 2">SNUV175</strain>
        <plasmid evidence="2">psnu175-4</plasmid>
    </source>
</reference>
<dbReference type="Proteomes" id="UP000185427">
    <property type="component" value="Plasmid pSNU175-4"/>
</dbReference>
<dbReference type="AlphaFoldDB" id="A0A1L7GYK0"/>
<geneLocation type="plasmid" evidence="2">
    <name>psnu175-4</name>
</geneLocation>
<organism evidence="1 2">
    <name type="scientific">Limosilactobacillus fermentum</name>
    <name type="common">Lactobacillus fermentum</name>
    <dbReference type="NCBI Taxonomy" id="1613"/>
    <lineage>
        <taxon>Bacteria</taxon>
        <taxon>Bacillati</taxon>
        <taxon>Bacillota</taxon>
        <taxon>Bacilli</taxon>
        <taxon>Lactobacillales</taxon>
        <taxon>Lactobacillaceae</taxon>
        <taxon>Limosilactobacillus</taxon>
    </lineage>
</organism>